<sequence length="226" mass="25418">MQSRTSHVPVDGPGDGFGKKKMDIDLNAPALEEEAYECNGQESGGDYDVAVPQISLQHSKQTVASEESDEDGEEVDSQEPHGTPPEPFTSMMFDSWEEAKVCYNRYAKKIGFSVKIGTSKTKGRDIEKGKVMFVCNKNGSNKDTSEGPVVKIRRRNITEKTGCKARMIVNLRGAKWIVTTFIEEHNHPLCDNFELKKFLRSHRGIPDEERKFVELLHQANISSIRI</sequence>
<gene>
    <name evidence="3" type="ORF">U9M48_024063</name>
</gene>
<evidence type="ECO:0000313" key="3">
    <source>
        <dbReference type="EMBL" id="WVZ76061.1"/>
    </source>
</evidence>
<evidence type="ECO:0000256" key="1">
    <source>
        <dbReference type="SAM" id="MobiDB-lite"/>
    </source>
</evidence>
<dbReference type="InterPro" id="IPR004330">
    <property type="entry name" value="FAR1_DNA_bnd_dom"/>
</dbReference>
<reference evidence="3 4" key="1">
    <citation type="submission" date="2024-02" db="EMBL/GenBank/DDBJ databases">
        <title>High-quality chromosome-scale genome assembly of Pensacola bahiagrass (Paspalum notatum Flugge var. saurae).</title>
        <authorList>
            <person name="Vega J.M."/>
            <person name="Podio M."/>
            <person name="Orjuela J."/>
            <person name="Siena L.A."/>
            <person name="Pessino S.C."/>
            <person name="Combes M.C."/>
            <person name="Mariac C."/>
            <person name="Albertini E."/>
            <person name="Pupilli F."/>
            <person name="Ortiz J.P.A."/>
            <person name="Leblanc O."/>
        </authorList>
    </citation>
    <scope>NUCLEOTIDE SEQUENCE [LARGE SCALE GENOMIC DNA]</scope>
    <source>
        <strain evidence="3">R1</strain>
        <tissue evidence="3">Leaf</tissue>
    </source>
</reference>
<evidence type="ECO:0000313" key="4">
    <source>
        <dbReference type="Proteomes" id="UP001341281"/>
    </source>
</evidence>
<dbReference type="Pfam" id="PF03101">
    <property type="entry name" value="FAR1"/>
    <property type="match status" value="1"/>
</dbReference>
<feature type="compositionally biased region" description="Polar residues" evidence="1">
    <location>
        <begin position="54"/>
        <end position="64"/>
    </location>
</feature>
<dbReference type="PANTHER" id="PTHR46328:SF30">
    <property type="entry name" value="OS04G0641500 PROTEIN"/>
    <property type="match status" value="1"/>
</dbReference>
<evidence type="ECO:0000259" key="2">
    <source>
        <dbReference type="Pfam" id="PF03101"/>
    </source>
</evidence>
<dbReference type="Proteomes" id="UP001341281">
    <property type="component" value="Chromosome 05"/>
</dbReference>
<feature type="region of interest" description="Disordered" evidence="1">
    <location>
        <begin position="1"/>
        <end position="90"/>
    </location>
</feature>
<protein>
    <recommendedName>
        <fullName evidence="2">FAR1 domain-containing protein</fullName>
    </recommendedName>
</protein>
<dbReference type="EMBL" id="CP144749">
    <property type="protein sequence ID" value="WVZ76061.1"/>
    <property type="molecule type" value="Genomic_DNA"/>
</dbReference>
<organism evidence="3 4">
    <name type="scientific">Paspalum notatum var. saurae</name>
    <dbReference type="NCBI Taxonomy" id="547442"/>
    <lineage>
        <taxon>Eukaryota</taxon>
        <taxon>Viridiplantae</taxon>
        <taxon>Streptophyta</taxon>
        <taxon>Embryophyta</taxon>
        <taxon>Tracheophyta</taxon>
        <taxon>Spermatophyta</taxon>
        <taxon>Magnoliopsida</taxon>
        <taxon>Liliopsida</taxon>
        <taxon>Poales</taxon>
        <taxon>Poaceae</taxon>
        <taxon>PACMAD clade</taxon>
        <taxon>Panicoideae</taxon>
        <taxon>Andropogonodae</taxon>
        <taxon>Paspaleae</taxon>
        <taxon>Paspalinae</taxon>
        <taxon>Paspalum</taxon>
    </lineage>
</organism>
<feature type="compositionally biased region" description="Acidic residues" evidence="1">
    <location>
        <begin position="66"/>
        <end position="77"/>
    </location>
</feature>
<accession>A0AAQ3WWM2</accession>
<feature type="domain" description="FAR1" evidence="2">
    <location>
        <begin position="103"/>
        <end position="189"/>
    </location>
</feature>
<dbReference type="PANTHER" id="PTHR46328">
    <property type="entry name" value="FAR-RED IMPAIRED RESPONSIVE (FAR1) FAMILY PROTEIN-RELATED"/>
    <property type="match status" value="1"/>
</dbReference>
<proteinExistence type="predicted"/>
<keyword evidence="4" id="KW-1185">Reference proteome</keyword>
<dbReference type="AlphaFoldDB" id="A0AAQ3WWM2"/>
<name>A0AAQ3WWM2_PASNO</name>